<dbReference type="EMBL" id="CP046172">
    <property type="protein sequence ID" value="QIS11938.1"/>
    <property type="molecule type" value="Genomic_DNA"/>
</dbReference>
<gene>
    <name evidence="2" type="ORF">F5544_20365</name>
</gene>
<dbReference type="PROSITE" id="PS50943">
    <property type="entry name" value="HTH_CROC1"/>
    <property type="match status" value="1"/>
</dbReference>
<keyword evidence="3" id="KW-1185">Reference proteome</keyword>
<dbReference type="CDD" id="cd00093">
    <property type="entry name" value="HTH_XRE"/>
    <property type="match status" value="1"/>
</dbReference>
<dbReference type="Pfam" id="PF13560">
    <property type="entry name" value="HTH_31"/>
    <property type="match status" value="1"/>
</dbReference>
<evidence type="ECO:0000259" key="1">
    <source>
        <dbReference type="PROSITE" id="PS50943"/>
    </source>
</evidence>
<accession>A0A6G9YFG9</accession>
<dbReference type="GO" id="GO:0003677">
    <property type="term" value="F:DNA binding"/>
    <property type="evidence" value="ECO:0007669"/>
    <property type="project" value="InterPro"/>
</dbReference>
<dbReference type="Gene3D" id="1.10.260.40">
    <property type="entry name" value="lambda repressor-like DNA-binding domains"/>
    <property type="match status" value="1"/>
</dbReference>
<sequence length="451" mass="48384">MPGSTSPAGGVAMHNSSCGRRLARNVIAAGGFADDAAFAVQRHCAVSPLRAYRIAAGYTLAEAAMRLKEILRSRGQPSEGLAHQQLSRWENRRDVPTPHYLNALCVLYRTRPDRLGFGNDYSGTDTIAPTGCEIVDHTPSPAPATIDMSADGTATYLDLLEELTESAGRMLYTAAPTEYIPQRMADLARIKAYALSAGSTAVRRRLYRLVAKNAGFIAIRIIDIAGLDDCLEWFGIARRAGRLAEDGAVQAWIAGHIGTSCAWYGRFLESGLAAARGARSAGAGRPNAGAAFGCLAEASLYARMGCRRETSAVVRAADRMFAALPEAETVADGCHLTEYFLRWHQSVALAAVGAWADADELRARALELPFSRRDPVGESILRLDAAASKIAAGEVEWGCWMIAEVWDGTPSEYRVGEIPRRASQILDDVERGNAAGRAVRELLGCGRRGGG</sequence>
<evidence type="ECO:0000313" key="3">
    <source>
        <dbReference type="Proteomes" id="UP000503540"/>
    </source>
</evidence>
<protein>
    <submittedName>
        <fullName evidence="2">Helix-turn-helix domain-containing protein</fullName>
    </submittedName>
</protein>
<dbReference type="InterPro" id="IPR010982">
    <property type="entry name" value="Lambda_DNA-bd_dom_sf"/>
</dbReference>
<dbReference type="KEGG" id="nah:F5544_20365"/>
<organism evidence="2 3">
    <name type="scientific">Nocardia arthritidis</name>
    <dbReference type="NCBI Taxonomy" id="228602"/>
    <lineage>
        <taxon>Bacteria</taxon>
        <taxon>Bacillati</taxon>
        <taxon>Actinomycetota</taxon>
        <taxon>Actinomycetes</taxon>
        <taxon>Mycobacteriales</taxon>
        <taxon>Nocardiaceae</taxon>
        <taxon>Nocardia</taxon>
    </lineage>
</organism>
<feature type="domain" description="HTH cro/C1-type" evidence="1">
    <location>
        <begin position="49"/>
        <end position="115"/>
    </location>
</feature>
<dbReference type="InterPro" id="IPR001387">
    <property type="entry name" value="Cro/C1-type_HTH"/>
</dbReference>
<dbReference type="AlphaFoldDB" id="A0A6G9YFG9"/>
<reference evidence="2 3" key="1">
    <citation type="journal article" date="2019" name="ACS Chem. Biol.">
        <title>Identification and Mobilization of a Cryptic Antibiotic Biosynthesis Gene Locus from a Human-Pathogenic Nocardia Isolate.</title>
        <authorList>
            <person name="Herisse M."/>
            <person name="Ishida K."/>
            <person name="Porter J.L."/>
            <person name="Howden B."/>
            <person name="Hertweck C."/>
            <person name="Stinear T.P."/>
            <person name="Pidot S.J."/>
        </authorList>
    </citation>
    <scope>NUCLEOTIDE SEQUENCE [LARGE SCALE GENOMIC DNA]</scope>
    <source>
        <strain evidence="2 3">AUSMDU00012717</strain>
    </source>
</reference>
<dbReference type="Proteomes" id="UP000503540">
    <property type="component" value="Chromosome"/>
</dbReference>
<proteinExistence type="predicted"/>
<name>A0A6G9YFG9_9NOCA</name>
<evidence type="ECO:0000313" key="2">
    <source>
        <dbReference type="EMBL" id="QIS11938.1"/>
    </source>
</evidence>